<keyword evidence="5" id="KW-1185">Reference proteome</keyword>
<dbReference type="PANTHER" id="PTHR45128">
    <property type="entry name" value="METHYLTRANSFERASE TYPE 11"/>
    <property type="match status" value="1"/>
</dbReference>
<dbReference type="InterPro" id="IPR048711">
    <property type="entry name" value="WHD_Rv2258c"/>
</dbReference>
<dbReference type="InterPro" id="IPR025714">
    <property type="entry name" value="Methyltranfer_dom"/>
</dbReference>
<dbReference type="InterPro" id="IPR029063">
    <property type="entry name" value="SAM-dependent_MTases_sf"/>
</dbReference>
<dbReference type="InterPro" id="IPR036390">
    <property type="entry name" value="WH_DNA-bd_sf"/>
</dbReference>
<evidence type="ECO:0000256" key="1">
    <source>
        <dbReference type="SAM" id="MobiDB-lite"/>
    </source>
</evidence>
<sequence length="384" mass="42060">MSTMGDVDQQAAASTSPTDGQNDETKEIFAKKISETITSGFVTLSLAIGRRTGLFDVLARQQEPRTSHEIAAAAGLKERYVREWLGSMVTSRIIEVDTTSDSPRYFIPPHRAAVLAPSGAEILRMAFSERVVHLAKVTDDMVECFKEDGPQGLPSSAYPDFQGWCQDVKGPMLDSTFIDNFLPTIPGLVEKLESGITVCDVGCASGYVLFLLAQRFPNSTYYGIDVSVEAVNMAKKEIATRGITNVICDVIDAAKLPEDWSEKFDYIIAMSTIHDVAAPEQCLREIRRVLKPGGQFSMREIDVHTQHHDNIGNSAASMIYVISMMSCVPMSLHENGAGLGAMWGQEQVFAMLERTGFSDVKKLGIPGNQIHAHYMCSKSGSSME</sequence>
<name>A0A8K0ABV8_BRALA</name>
<evidence type="ECO:0000259" key="2">
    <source>
        <dbReference type="Pfam" id="PF13847"/>
    </source>
</evidence>
<dbReference type="EMBL" id="OV696692">
    <property type="protein sequence ID" value="CAH1269956.1"/>
    <property type="molecule type" value="Genomic_DNA"/>
</dbReference>
<dbReference type="InterPro" id="IPR036388">
    <property type="entry name" value="WH-like_DNA-bd_sf"/>
</dbReference>
<dbReference type="Proteomes" id="UP000838412">
    <property type="component" value="Chromosome 7"/>
</dbReference>
<dbReference type="OrthoDB" id="506498at2759"/>
<feature type="compositionally biased region" description="Polar residues" evidence="1">
    <location>
        <begin position="11"/>
        <end position="20"/>
    </location>
</feature>
<dbReference type="SUPFAM" id="SSF46785">
    <property type="entry name" value="Winged helix' DNA-binding domain"/>
    <property type="match status" value="1"/>
</dbReference>
<feature type="region of interest" description="Disordered" evidence="1">
    <location>
        <begin position="1"/>
        <end position="24"/>
    </location>
</feature>
<protein>
    <submittedName>
        <fullName evidence="4">Hypp4263 protein</fullName>
    </submittedName>
</protein>
<dbReference type="Pfam" id="PF21320">
    <property type="entry name" value="WHD_Rv2258c"/>
    <property type="match status" value="1"/>
</dbReference>
<dbReference type="Gene3D" id="1.10.10.10">
    <property type="entry name" value="Winged helix-like DNA-binding domain superfamily/Winged helix DNA-binding domain"/>
    <property type="match status" value="1"/>
</dbReference>
<gene>
    <name evidence="4" type="primary">Hypp4263</name>
    <name evidence="4" type="ORF">BLAG_LOCUS22420</name>
</gene>
<evidence type="ECO:0000313" key="5">
    <source>
        <dbReference type="Proteomes" id="UP000838412"/>
    </source>
</evidence>
<evidence type="ECO:0000313" key="4">
    <source>
        <dbReference type="EMBL" id="CAH1269956.1"/>
    </source>
</evidence>
<dbReference type="InterPro" id="IPR053173">
    <property type="entry name" value="SAM-binding_MTase"/>
</dbReference>
<dbReference type="PANTHER" id="PTHR45128:SF1">
    <property type="entry name" value="S-ADENOSYLMETHIONINE-DEPENDENT METHYLTRANSFERASE RV2258C"/>
    <property type="match status" value="1"/>
</dbReference>
<dbReference type="SUPFAM" id="SSF53335">
    <property type="entry name" value="S-adenosyl-L-methionine-dependent methyltransferases"/>
    <property type="match status" value="1"/>
</dbReference>
<dbReference type="CDD" id="cd02440">
    <property type="entry name" value="AdoMet_MTases"/>
    <property type="match status" value="1"/>
</dbReference>
<organism evidence="4 5">
    <name type="scientific">Branchiostoma lanceolatum</name>
    <name type="common">Common lancelet</name>
    <name type="synonym">Amphioxus lanceolatum</name>
    <dbReference type="NCBI Taxonomy" id="7740"/>
    <lineage>
        <taxon>Eukaryota</taxon>
        <taxon>Metazoa</taxon>
        <taxon>Chordata</taxon>
        <taxon>Cephalochordata</taxon>
        <taxon>Leptocardii</taxon>
        <taxon>Amphioxiformes</taxon>
        <taxon>Branchiostomatidae</taxon>
        <taxon>Branchiostoma</taxon>
    </lineage>
</organism>
<dbReference type="AlphaFoldDB" id="A0A8K0ABV8"/>
<proteinExistence type="predicted"/>
<evidence type="ECO:0000259" key="3">
    <source>
        <dbReference type="Pfam" id="PF21320"/>
    </source>
</evidence>
<feature type="domain" description="S-adenosylmethionine-dependent methyltransferase Rv2258c-like winged HTH" evidence="3">
    <location>
        <begin position="41"/>
        <end position="116"/>
    </location>
</feature>
<reference evidence="4" key="1">
    <citation type="submission" date="2022-01" db="EMBL/GenBank/DDBJ databases">
        <authorList>
            <person name="Braso-Vives M."/>
        </authorList>
    </citation>
    <scope>NUCLEOTIDE SEQUENCE</scope>
</reference>
<dbReference type="Pfam" id="PF13847">
    <property type="entry name" value="Methyltransf_31"/>
    <property type="match status" value="1"/>
</dbReference>
<accession>A0A8K0ABV8</accession>
<dbReference type="Gene3D" id="3.40.50.150">
    <property type="entry name" value="Vaccinia Virus protein VP39"/>
    <property type="match status" value="1"/>
</dbReference>
<feature type="domain" description="Methyltransferase" evidence="2">
    <location>
        <begin position="193"/>
        <end position="316"/>
    </location>
</feature>